<protein>
    <recommendedName>
        <fullName evidence="5">Hydro-lyase</fullName>
    </recommendedName>
</protein>
<sequence>MLQTGLAARLAARTGALAHPTSGLAPSYLQANLVVLPARHAADFRLLCARNPVPCPLLAESQHPGSATALRSHLAATGVTGATLAADIDLRRDAPRYRVYRDGELVAEKADVAAEWADDHVGFLIGCSYSFEAALAAAGLAPRHVVQQRNVAMYRTAVPLAPAGVFTGATVVVSMRPYRPEHVGRVREVTRPFGATHGEPLAWGWEALAQLGIGDLARPEWGDVCLTGDGRRAFCRDDSEGFVPVFWGCGVTPQEAVMRAGLEGTVMGHAPGHMIVLDVRDHEVFPGLVGSGEVAEVER</sequence>
<gene>
    <name evidence="3" type="ORF">B0H67DRAFT_497183</name>
</gene>
<dbReference type="Pfam" id="PF07286">
    <property type="entry name" value="D-Glu_cyclase"/>
    <property type="match status" value="1"/>
</dbReference>
<dbReference type="Gene3D" id="3.30.2040.10">
    <property type="entry name" value="PSTPO5379-like domain"/>
    <property type="match status" value="1"/>
</dbReference>
<dbReference type="PANTHER" id="PTHR32022">
    <property type="entry name" value="D-GLUTAMATE CYCLASE, MITOCHONDRIAL"/>
    <property type="match status" value="1"/>
</dbReference>
<dbReference type="InterPro" id="IPR038021">
    <property type="entry name" value="Putative_hydro-lyase"/>
</dbReference>
<dbReference type="EMBL" id="JAUKUA010000007">
    <property type="protein sequence ID" value="KAK0705698.1"/>
    <property type="molecule type" value="Genomic_DNA"/>
</dbReference>
<dbReference type="GO" id="GO:0047820">
    <property type="term" value="F:D-glutamate cyclase activity"/>
    <property type="evidence" value="ECO:0007669"/>
    <property type="project" value="TreeGrafter"/>
</dbReference>
<dbReference type="PANTHER" id="PTHR32022:SF10">
    <property type="entry name" value="D-GLUTAMATE CYCLASE, MITOCHONDRIAL"/>
    <property type="match status" value="1"/>
</dbReference>
<evidence type="ECO:0000313" key="3">
    <source>
        <dbReference type="EMBL" id="KAK0705698.1"/>
    </source>
</evidence>
<dbReference type="AlphaFoldDB" id="A0AA39ZXZ7"/>
<dbReference type="Proteomes" id="UP001172102">
    <property type="component" value="Unassembled WGS sequence"/>
</dbReference>
<accession>A0AA39ZXZ7</accession>
<proteinExistence type="inferred from homology"/>
<reference evidence="3" key="1">
    <citation type="submission" date="2023-06" db="EMBL/GenBank/DDBJ databases">
        <title>Genome-scale phylogeny and comparative genomics of the fungal order Sordariales.</title>
        <authorList>
            <consortium name="Lawrence Berkeley National Laboratory"/>
            <person name="Hensen N."/>
            <person name="Bonometti L."/>
            <person name="Westerberg I."/>
            <person name="Brannstrom I.O."/>
            <person name="Guillou S."/>
            <person name="Cros-Aarteil S."/>
            <person name="Calhoun S."/>
            <person name="Haridas S."/>
            <person name="Kuo A."/>
            <person name="Mondo S."/>
            <person name="Pangilinan J."/>
            <person name="Riley R."/>
            <person name="Labutti K."/>
            <person name="Andreopoulos B."/>
            <person name="Lipzen A."/>
            <person name="Chen C."/>
            <person name="Yanf M."/>
            <person name="Daum C."/>
            <person name="Ng V."/>
            <person name="Clum A."/>
            <person name="Steindorff A."/>
            <person name="Ohm R."/>
            <person name="Martin F."/>
            <person name="Silar P."/>
            <person name="Natvig D."/>
            <person name="Lalanne C."/>
            <person name="Gautier V."/>
            <person name="Ament-Velasquez S.L."/>
            <person name="Kruys A."/>
            <person name="Hutchinson M.I."/>
            <person name="Powell A.J."/>
            <person name="Barry K."/>
            <person name="Miller A.N."/>
            <person name="Grigoriev I.V."/>
            <person name="Debuchy R."/>
            <person name="Gladieux P."/>
            <person name="Thoren M.H."/>
            <person name="Johannesson H."/>
        </authorList>
    </citation>
    <scope>NUCLEOTIDE SEQUENCE</scope>
    <source>
        <strain evidence="3">SMH4607-1</strain>
    </source>
</reference>
<dbReference type="FunFam" id="3.30.2040.10:FF:000001">
    <property type="entry name" value="D-glutamate cyclase, mitochondrial"/>
    <property type="match status" value="1"/>
</dbReference>
<dbReference type="InterPro" id="IPR009906">
    <property type="entry name" value="D-Glu_cyclase"/>
</dbReference>
<evidence type="ECO:0000256" key="1">
    <source>
        <dbReference type="ARBA" id="ARBA00007896"/>
    </source>
</evidence>
<dbReference type="SUPFAM" id="SSF160920">
    <property type="entry name" value="PSTPO5379-like"/>
    <property type="match status" value="1"/>
</dbReference>
<evidence type="ECO:0008006" key="5">
    <source>
        <dbReference type="Google" id="ProtNLM"/>
    </source>
</evidence>
<comment type="caution">
    <text evidence="3">The sequence shown here is derived from an EMBL/GenBank/DDBJ whole genome shotgun (WGS) entry which is preliminary data.</text>
</comment>
<keyword evidence="2" id="KW-0456">Lyase</keyword>
<evidence type="ECO:0000313" key="4">
    <source>
        <dbReference type="Proteomes" id="UP001172102"/>
    </source>
</evidence>
<evidence type="ECO:0000256" key="2">
    <source>
        <dbReference type="ARBA" id="ARBA00023239"/>
    </source>
</evidence>
<dbReference type="GO" id="GO:0006536">
    <property type="term" value="P:glutamate metabolic process"/>
    <property type="evidence" value="ECO:0007669"/>
    <property type="project" value="TreeGrafter"/>
</dbReference>
<comment type="similarity">
    <text evidence="1">Belongs to the D-glutamate cyclase family.</text>
</comment>
<dbReference type="Gene3D" id="3.40.1640.10">
    <property type="entry name" value="PSTPO5379-like"/>
    <property type="match status" value="1"/>
</dbReference>
<organism evidence="3 4">
    <name type="scientific">Lasiosphaeris hirsuta</name>
    <dbReference type="NCBI Taxonomy" id="260670"/>
    <lineage>
        <taxon>Eukaryota</taxon>
        <taxon>Fungi</taxon>
        <taxon>Dikarya</taxon>
        <taxon>Ascomycota</taxon>
        <taxon>Pezizomycotina</taxon>
        <taxon>Sordariomycetes</taxon>
        <taxon>Sordariomycetidae</taxon>
        <taxon>Sordariales</taxon>
        <taxon>Lasiosphaeriaceae</taxon>
        <taxon>Lasiosphaeris</taxon>
    </lineage>
</organism>
<keyword evidence="4" id="KW-1185">Reference proteome</keyword>
<name>A0AA39ZXZ7_9PEZI</name>